<comment type="caution">
    <text evidence="10">The sequence shown here is derived from an EMBL/GenBank/DDBJ whole genome shotgun (WGS) entry which is preliminary data.</text>
</comment>
<keyword evidence="8" id="KW-0324">Glycolysis</keyword>
<evidence type="ECO:0000256" key="3">
    <source>
        <dbReference type="ARBA" id="ARBA00013119"/>
    </source>
</evidence>
<evidence type="ECO:0000256" key="7">
    <source>
        <dbReference type="ARBA" id="ARBA00023027"/>
    </source>
</evidence>
<evidence type="ECO:0000256" key="2">
    <source>
        <dbReference type="ARBA" id="ARBA00007406"/>
    </source>
</evidence>
<dbReference type="GO" id="GO:0004365">
    <property type="term" value="F:glyceraldehyde-3-phosphate dehydrogenase (NAD+) (phosphorylating) activity"/>
    <property type="evidence" value="ECO:0007669"/>
    <property type="project" value="UniProtKB-EC"/>
</dbReference>
<gene>
    <name evidence="10" type="ORF">QTO34_019804</name>
</gene>
<evidence type="ECO:0000256" key="9">
    <source>
        <dbReference type="ARBA" id="ARBA00047698"/>
    </source>
</evidence>
<organism evidence="10 11">
    <name type="scientific">Cnephaeus nilssonii</name>
    <name type="common">Northern bat</name>
    <name type="synonym">Eptesicus nilssonii</name>
    <dbReference type="NCBI Taxonomy" id="3371016"/>
    <lineage>
        <taxon>Eukaryota</taxon>
        <taxon>Metazoa</taxon>
        <taxon>Chordata</taxon>
        <taxon>Craniata</taxon>
        <taxon>Vertebrata</taxon>
        <taxon>Euteleostomi</taxon>
        <taxon>Mammalia</taxon>
        <taxon>Eutheria</taxon>
        <taxon>Laurasiatheria</taxon>
        <taxon>Chiroptera</taxon>
        <taxon>Yangochiroptera</taxon>
        <taxon>Vespertilionidae</taxon>
        <taxon>Cnephaeus</taxon>
    </lineage>
</organism>
<evidence type="ECO:0000313" key="11">
    <source>
        <dbReference type="Proteomes" id="UP001177744"/>
    </source>
</evidence>
<dbReference type="Gene3D" id="3.40.50.720">
    <property type="entry name" value="NAD(P)-binding Rossmann-like Domain"/>
    <property type="match status" value="1"/>
</dbReference>
<dbReference type="InterPro" id="IPR036291">
    <property type="entry name" value="NAD(P)-bd_dom_sf"/>
</dbReference>
<name>A0AA40HXD3_CNENI</name>
<dbReference type="PANTHER" id="PTHR10836">
    <property type="entry name" value="GLYCERALDEHYDE 3-PHOSPHATE DEHYDROGENASE"/>
    <property type="match status" value="1"/>
</dbReference>
<proteinExistence type="inferred from homology"/>
<dbReference type="InterPro" id="IPR020831">
    <property type="entry name" value="GlycerAld/Erythrose_P_DH"/>
</dbReference>
<keyword evidence="6" id="KW-0560">Oxidoreductase</keyword>
<protein>
    <recommendedName>
        <fullName evidence="4">Glyceraldehyde-3-phosphate dehydrogenase</fullName>
        <ecNumber evidence="3">1.2.1.12</ecNumber>
    </recommendedName>
</protein>
<reference evidence="10" key="1">
    <citation type="submission" date="2023-06" db="EMBL/GenBank/DDBJ databases">
        <title>Reference genome for the Northern bat (Eptesicus nilssonii), a most northern bat species.</title>
        <authorList>
            <person name="Laine V.N."/>
            <person name="Pulliainen A.T."/>
            <person name="Lilley T.M."/>
        </authorList>
    </citation>
    <scope>NUCLEOTIDE SEQUENCE</scope>
    <source>
        <strain evidence="10">BLF_Eptnil</strain>
        <tissue evidence="10">Kidney</tissue>
    </source>
</reference>
<keyword evidence="5" id="KW-0963">Cytoplasm</keyword>
<dbReference type="PANTHER" id="PTHR10836:SF111">
    <property type="entry name" value="GLYCERALDEHYDE-3-PHOSPHATE DEHYDROGENASE"/>
    <property type="match status" value="1"/>
</dbReference>
<evidence type="ECO:0000313" key="10">
    <source>
        <dbReference type="EMBL" id="KAK1339130.1"/>
    </source>
</evidence>
<evidence type="ECO:0000256" key="1">
    <source>
        <dbReference type="ARBA" id="ARBA00004869"/>
    </source>
</evidence>
<comment type="pathway">
    <text evidence="1">Carbohydrate degradation; glycolysis; pyruvate from D-glyceraldehyde 3-phosphate: step 1/5.</text>
</comment>
<dbReference type="EMBL" id="JAULJE010000009">
    <property type="protein sequence ID" value="KAK1339130.1"/>
    <property type="molecule type" value="Genomic_DNA"/>
</dbReference>
<accession>A0AA40HXD3</accession>
<dbReference type="GO" id="GO:0005829">
    <property type="term" value="C:cytosol"/>
    <property type="evidence" value="ECO:0007669"/>
    <property type="project" value="TreeGrafter"/>
</dbReference>
<dbReference type="EC" id="1.2.1.12" evidence="3"/>
<sequence length="111" mass="12052">MTSSLNLTSWYMFQSYSTHGKFNGSAKAENRKPKFVMGVKHEKYDDSLRIVSNASRTTNCLAHHGPRPSRTSLALRLWVVPLGSCGVMAEGLNIISAPTGAVKAVGKDILS</sequence>
<evidence type="ECO:0000256" key="4">
    <source>
        <dbReference type="ARBA" id="ARBA00021022"/>
    </source>
</evidence>
<comment type="similarity">
    <text evidence="2">Belongs to the glyceraldehyde-3-phosphate dehydrogenase family.</text>
</comment>
<evidence type="ECO:0000256" key="5">
    <source>
        <dbReference type="ARBA" id="ARBA00022490"/>
    </source>
</evidence>
<evidence type="ECO:0000256" key="6">
    <source>
        <dbReference type="ARBA" id="ARBA00023002"/>
    </source>
</evidence>
<dbReference type="SUPFAM" id="SSF51735">
    <property type="entry name" value="NAD(P)-binding Rossmann-fold domains"/>
    <property type="match status" value="1"/>
</dbReference>
<dbReference type="AlphaFoldDB" id="A0AA40HXD3"/>
<dbReference type="Proteomes" id="UP001177744">
    <property type="component" value="Unassembled WGS sequence"/>
</dbReference>
<keyword evidence="11" id="KW-1185">Reference proteome</keyword>
<evidence type="ECO:0000256" key="8">
    <source>
        <dbReference type="ARBA" id="ARBA00023152"/>
    </source>
</evidence>
<comment type="catalytic activity">
    <reaction evidence="9">
        <text>D-glyceraldehyde 3-phosphate + phosphate + NAD(+) = (2R)-3-phospho-glyceroyl phosphate + NADH + H(+)</text>
        <dbReference type="Rhea" id="RHEA:10300"/>
        <dbReference type="ChEBI" id="CHEBI:15378"/>
        <dbReference type="ChEBI" id="CHEBI:43474"/>
        <dbReference type="ChEBI" id="CHEBI:57540"/>
        <dbReference type="ChEBI" id="CHEBI:57604"/>
        <dbReference type="ChEBI" id="CHEBI:57945"/>
        <dbReference type="ChEBI" id="CHEBI:59776"/>
        <dbReference type="EC" id="1.2.1.12"/>
    </reaction>
</comment>
<keyword evidence="7" id="KW-0520">NAD</keyword>
<dbReference type="GO" id="GO:0006096">
    <property type="term" value="P:glycolytic process"/>
    <property type="evidence" value="ECO:0007669"/>
    <property type="project" value="UniProtKB-KW"/>
</dbReference>